<name>A0A060DBJ2_9EUKA</name>
<sequence length="114" mass="14227">MNLKVRVLKSKINYKKKILFFSSTCINKKIIKIIYKIIYLIEPFFITIKIYQSKYIKKALKIHDNNIESKKYKNYKNNWFYFYFINIVIEKTYIYLIFNNNKFKHNYHLINKYI</sequence>
<gene>
    <name evidence="2" type="ORF">M951_chr2167</name>
</gene>
<evidence type="ECO:0000313" key="2">
    <source>
        <dbReference type="EMBL" id="AIB09860.1"/>
    </source>
</evidence>
<reference evidence="2 3" key="1">
    <citation type="journal article" date="2014" name="BMC Genomics">
        <title>Nucleomorph and plastid genome sequences of the chlorarachniophyte Lotharella oceanica: convergent reductive evolution and frequent recombination in nucleomorph-bearing algae.</title>
        <authorList>
            <person name="Tanifuji G."/>
            <person name="Onodera N.T."/>
            <person name="Brown M.W."/>
            <person name="Curtis B.A."/>
            <person name="Roger A.J."/>
            <person name="Ka-Shu Wong G."/>
            <person name="Melkonian M."/>
            <person name="Archibald J.M."/>
        </authorList>
    </citation>
    <scope>NUCLEOTIDE SEQUENCE [LARGE SCALE GENOMIC DNA]</scope>
    <source>
        <strain evidence="2 3">CCMP622</strain>
    </source>
</reference>
<keyword evidence="1" id="KW-1133">Transmembrane helix</keyword>
<proteinExistence type="predicted"/>
<keyword evidence="1" id="KW-0812">Transmembrane</keyword>
<organism evidence="2 3">
    <name type="scientific">Lotharella oceanica</name>
    <dbReference type="NCBI Taxonomy" id="641309"/>
    <lineage>
        <taxon>Eukaryota</taxon>
        <taxon>Sar</taxon>
        <taxon>Rhizaria</taxon>
        <taxon>Cercozoa</taxon>
        <taxon>Chlorarachniophyceae</taxon>
        <taxon>Lotharella</taxon>
    </lineage>
</organism>
<geneLocation type="nucleomorph" evidence="2"/>
<dbReference type="Proteomes" id="UP000243670">
    <property type="component" value="Nucleomorph 2"/>
</dbReference>
<accession>A0A060DBJ2</accession>
<evidence type="ECO:0000313" key="3">
    <source>
        <dbReference type="Proteomes" id="UP000243670"/>
    </source>
</evidence>
<dbReference type="AlphaFoldDB" id="A0A060DBJ2"/>
<dbReference type="EMBL" id="CP006628">
    <property type="protein sequence ID" value="AIB09860.1"/>
    <property type="molecule type" value="Genomic_DNA"/>
</dbReference>
<keyword evidence="2" id="KW-0542">Nucleomorph</keyword>
<feature type="transmembrane region" description="Helical" evidence="1">
    <location>
        <begin position="79"/>
        <end position="98"/>
    </location>
</feature>
<keyword evidence="1" id="KW-0472">Membrane</keyword>
<protein>
    <submittedName>
        <fullName evidence="2">Uncharacterized protein</fullName>
    </submittedName>
</protein>
<evidence type="ECO:0000256" key="1">
    <source>
        <dbReference type="SAM" id="Phobius"/>
    </source>
</evidence>